<evidence type="ECO:0000259" key="1">
    <source>
        <dbReference type="PROSITE" id="PS51192"/>
    </source>
</evidence>
<dbReference type="InterPro" id="IPR027417">
    <property type="entry name" value="P-loop_NTPase"/>
</dbReference>
<keyword evidence="2" id="KW-0540">Nuclease</keyword>
<dbReference type="PANTHER" id="PTHR47396">
    <property type="entry name" value="TYPE I RESTRICTION ENZYME ECOKI R PROTEIN"/>
    <property type="match status" value="1"/>
</dbReference>
<dbReference type="Pfam" id="PF00271">
    <property type="entry name" value="Helicase_C"/>
    <property type="match status" value="1"/>
</dbReference>
<dbReference type="PROSITE" id="PS51192">
    <property type="entry name" value="HELICASE_ATP_BIND_1"/>
    <property type="match status" value="1"/>
</dbReference>
<dbReference type="Gene3D" id="3.40.50.300">
    <property type="entry name" value="P-loop containing nucleotide triphosphate hydrolases"/>
    <property type="match status" value="2"/>
</dbReference>
<name>A0A1J5GGT1_9BACT</name>
<accession>A0A2M7PQK1</accession>
<reference evidence="7 8" key="3">
    <citation type="submission" date="2017-09" db="EMBL/GenBank/DDBJ databases">
        <title>Depth-based differentiation of microbial function through sediment-hosted aquifers and enrichment of novel symbionts in the deep terrestrial subsurface.</title>
        <authorList>
            <person name="Probst A.J."/>
            <person name="Ladd B."/>
            <person name="Jarett J.K."/>
            <person name="Geller-Mcgrath D.E."/>
            <person name="Sieber C.M."/>
            <person name="Emerson J.B."/>
            <person name="Anantharaman K."/>
            <person name="Thomas B.C."/>
            <person name="Malmstrom R."/>
            <person name="Stieglmeier M."/>
            <person name="Klingl A."/>
            <person name="Woyke T."/>
            <person name="Ryan C.M."/>
            <person name="Banfield J.F."/>
        </authorList>
    </citation>
    <scope>NUCLEOTIDE SEQUENCE [LARGE SCALE GENOMIC DNA]</scope>
    <source>
        <strain evidence="4">CG_4_10_14_3_um_filter_34_13</strain>
        <strain evidence="5">CG_4_9_14_3_um_filter_33_16</strain>
    </source>
</reference>
<evidence type="ECO:0000313" key="4">
    <source>
        <dbReference type="EMBL" id="PIY32923.1"/>
    </source>
</evidence>
<dbReference type="CDD" id="cd18799">
    <property type="entry name" value="SF2_C_EcoAI-like"/>
    <property type="match status" value="1"/>
</dbReference>
<dbReference type="Proteomes" id="UP000228560">
    <property type="component" value="Unassembled WGS sequence"/>
</dbReference>
<evidence type="ECO:0000313" key="6">
    <source>
        <dbReference type="Proteomes" id="UP000182763"/>
    </source>
</evidence>
<dbReference type="EMBL" id="MNYY01000066">
    <property type="protein sequence ID" value="OIP71468.1"/>
    <property type="molecule type" value="Genomic_DNA"/>
</dbReference>
<dbReference type="SMART" id="SM00487">
    <property type="entry name" value="DEXDc"/>
    <property type="match status" value="1"/>
</dbReference>
<protein>
    <submittedName>
        <fullName evidence="2">Restriction endonuclease subunit R</fullName>
    </submittedName>
</protein>
<accession>A0A1J5GGT1</accession>
<evidence type="ECO:0000313" key="8">
    <source>
        <dbReference type="Proteomes" id="UP000230646"/>
    </source>
</evidence>
<dbReference type="GO" id="GO:0005524">
    <property type="term" value="F:ATP binding"/>
    <property type="evidence" value="ECO:0007669"/>
    <property type="project" value="InterPro"/>
</dbReference>
<dbReference type="STRING" id="1805029.AUK42_03435"/>
<dbReference type="InterPro" id="IPR050742">
    <property type="entry name" value="Helicase_Restrict-Modif_Enz"/>
</dbReference>
<dbReference type="Proteomes" id="UP000182763">
    <property type="component" value="Unassembled WGS sequence"/>
</dbReference>
<dbReference type="SUPFAM" id="SSF52540">
    <property type="entry name" value="P-loop containing nucleoside triphosphate hydrolases"/>
    <property type="match status" value="2"/>
</dbReference>
<feature type="domain" description="Helicase ATP-binding" evidence="1">
    <location>
        <begin position="177"/>
        <end position="366"/>
    </location>
</feature>
<proteinExistence type="predicted"/>
<dbReference type="InterPro" id="IPR006935">
    <property type="entry name" value="Helicase/UvrB_N"/>
</dbReference>
<dbReference type="Pfam" id="PF08463">
    <property type="entry name" value="EcoEI_R_C"/>
    <property type="match status" value="1"/>
</dbReference>
<gene>
    <name evidence="2" type="ORF">AUK42_03435</name>
    <name evidence="5" type="ORF">CO097_02650</name>
    <name evidence="4" type="ORF">COZ07_04010</name>
    <name evidence="3" type="ORF">COZ58_06320</name>
</gene>
<dbReference type="Proteomes" id="UP000231493">
    <property type="component" value="Unassembled WGS sequence"/>
</dbReference>
<dbReference type="InterPro" id="IPR013670">
    <property type="entry name" value="EcoEI_R_C_dom"/>
</dbReference>
<dbReference type="GO" id="GO:0005829">
    <property type="term" value="C:cytosol"/>
    <property type="evidence" value="ECO:0007669"/>
    <property type="project" value="TreeGrafter"/>
</dbReference>
<comment type="caution">
    <text evidence="2">The sequence shown here is derived from an EMBL/GenBank/DDBJ whole genome shotgun (WGS) entry which is preliminary data.</text>
</comment>
<dbReference type="EMBL" id="PFTV01000065">
    <property type="protein sequence ID" value="PJB57339.1"/>
    <property type="molecule type" value="Genomic_DNA"/>
</dbReference>
<reference evidence="3" key="2">
    <citation type="submission" date="2017-09" db="EMBL/GenBank/DDBJ databases">
        <title>Depth-based differentiation of microbial function through sediment-hosted aquifers and enrichment of novel symbionts in the deep terrestrial subsurface.</title>
        <authorList>
            <person name="Probst A.J."/>
            <person name="Ladd B."/>
            <person name="Jarett J.K."/>
            <person name="Geller-Mcgrath D.E."/>
            <person name="Sieber C.M.K."/>
            <person name="Emerson J.B."/>
            <person name="Anantharaman K."/>
            <person name="Thomas B.C."/>
            <person name="Malmstrom R."/>
            <person name="Stieglmeier M."/>
            <person name="Klingl A."/>
            <person name="Woyke T."/>
            <person name="Ryan C.M."/>
            <person name="Banfield J.F."/>
        </authorList>
    </citation>
    <scope>NUCLEOTIDE SEQUENCE</scope>
    <source>
        <strain evidence="3">CG_4_8_14_3_um_filter_34_18</strain>
    </source>
</reference>
<dbReference type="EMBL" id="PFKO01000148">
    <property type="protein sequence ID" value="PIY32923.1"/>
    <property type="molecule type" value="Genomic_DNA"/>
</dbReference>
<dbReference type="Pfam" id="PF04851">
    <property type="entry name" value="ResIII"/>
    <property type="match status" value="1"/>
</dbReference>
<evidence type="ECO:0000313" key="7">
    <source>
        <dbReference type="Proteomes" id="UP000228560"/>
    </source>
</evidence>
<dbReference type="InterPro" id="IPR001650">
    <property type="entry name" value="Helicase_C-like"/>
</dbReference>
<accession>A0A2M7K6M0</accession>
<dbReference type="EMBL" id="PFIP01000128">
    <property type="protein sequence ID" value="PIX33779.1"/>
    <property type="molecule type" value="Genomic_DNA"/>
</dbReference>
<dbReference type="GO" id="GO:0006304">
    <property type="term" value="P:DNA modification"/>
    <property type="evidence" value="ECO:0007669"/>
    <property type="project" value="InterPro"/>
</dbReference>
<dbReference type="GO" id="GO:0003677">
    <property type="term" value="F:DNA binding"/>
    <property type="evidence" value="ECO:0007669"/>
    <property type="project" value="InterPro"/>
</dbReference>
<dbReference type="AlphaFoldDB" id="A0A1J5GGT1"/>
<dbReference type="GO" id="GO:0004519">
    <property type="term" value="F:endonuclease activity"/>
    <property type="evidence" value="ECO:0007669"/>
    <property type="project" value="UniProtKB-KW"/>
</dbReference>
<evidence type="ECO:0000313" key="5">
    <source>
        <dbReference type="EMBL" id="PJB57339.1"/>
    </source>
</evidence>
<evidence type="ECO:0000313" key="2">
    <source>
        <dbReference type="EMBL" id="OIP71468.1"/>
    </source>
</evidence>
<evidence type="ECO:0000313" key="3">
    <source>
        <dbReference type="EMBL" id="PIX33779.1"/>
    </source>
</evidence>
<keyword evidence="2" id="KW-0255">Endonuclease</keyword>
<dbReference type="GO" id="GO:0016787">
    <property type="term" value="F:hydrolase activity"/>
    <property type="evidence" value="ECO:0007669"/>
    <property type="project" value="InterPro"/>
</dbReference>
<dbReference type="Proteomes" id="UP000230646">
    <property type="component" value="Unassembled WGS sequence"/>
</dbReference>
<reference evidence="2 6" key="1">
    <citation type="journal article" date="2016" name="Environ. Microbiol.">
        <title>Genomic resolution of a cold subsurface aquifer community provides metabolic insights for novel microbes adapted to high CO concentrations.</title>
        <authorList>
            <person name="Probst A.J."/>
            <person name="Castelle C.J."/>
            <person name="Singh A."/>
            <person name="Brown C.T."/>
            <person name="Anantharaman K."/>
            <person name="Sharon I."/>
            <person name="Hug L.A."/>
            <person name="Burstein D."/>
            <person name="Emerson J.B."/>
            <person name="Thomas B.C."/>
            <person name="Banfield J.F."/>
        </authorList>
    </citation>
    <scope>NUCLEOTIDE SEQUENCE [LARGE SCALE GENOMIC DNA]</scope>
    <source>
        <strain evidence="2">CG2_30_33_13</strain>
    </source>
</reference>
<sequence>MSDSYSYINPEVKARQQIDQDLIQAEWIIQNKNQLNLSAGLGIAVREYPTDSGPADYVLFIGKKPVGVIEAKRLEEGIGLTWHEDQTSKYAESHLKWFVNNQPLRFRYESTGKLTRFTDSNDHIHRSRLIFNFQKPATLQEWLKQDDTLRNKLAKFPELNTKGLRGCQIIAIKNLERSFSENRPRALVQMATGSGKTYTAITSMYRLLKFANAKRILFLVDTKNLGMQAEQEAIGYSPVDDSRNLGELYNIQRLNSSYISKDSHICICTIQRMYSILKDKELDESVEEISLNEIKLVGPPKDVVYNEKYPPEFFDFIVIDECHRSIYNLWRQVIEYFDAFHIGLTATPDKRTFAFFHENIVSEYSHEQAVVDGVNVGYDTYVIETEITQQGSKINAKEFIDIRNKLTREERWQQLDEEFQYFGNDLDRSVVNPSQIRNIIKTFKEKLLKEIFPNRQEVPKTLIFAKSDSHADDIIQIIREEFAESNEFCKKITYKSDEDPKSILASFRNDYNPRIAVTVDMIATGTDVKPIECIFFMRDIKSKNYFEQMKGRGTRTLLKDDLRKVTPSASDNKTHYVIIDAVGVCKSLKTDSRPLERKPSIPLKDLMMNIAMGSREEDILLSTANRLIRIDRAVSEQEKEIFTEISSGKSLTEVVKDLLDANDRDFIKTKAGEKYEVEKEEITKKQIDDTKKEFLDKACKIFDNPDIRDYIENVRKKHEQIIDTINIDTVINADWDKQTQNQAQNTIETFQEFIKKNKDEITALKIFYSQPQRIKEITFKMIKELYEALNSPPYSLTIEKLWGAYYQLGDNKVKGISTKRMLTDIVSLIRYELKIDKELAPFSEIINRNFKEWVFRKNAGHIQFTEVQMEWLRMIKDHIMTSMKITKGNFNFTPFDALGGIGKFYQVFGDEYDEIINELNEVLVA</sequence>
<dbReference type="PANTHER" id="PTHR47396:SF1">
    <property type="entry name" value="ATP-DEPENDENT HELICASE IRC3-RELATED"/>
    <property type="match status" value="1"/>
</dbReference>
<organism evidence="2 6">
    <name type="scientific">Candidatus Infernicultor aquiphilus</name>
    <dbReference type="NCBI Taxonomy" id="1805029"/>
    <lineage>
        <taxon>Bacteria</taxon>
        <taxon>Pseudomonadati</taxon>
        <taxon>Atribacterota</taxon>
        <taxon>Candidatus Phoenicimicrobiia</taxon>
        <taxon>Candidatus Pheonicimicrobiales</taxon>
        <taxon>Candidatus Phoenicimicrobiaceae</taxon>
        <taxon>Candidatus Infernicultor</taxon>
    </lineage>
</organism>
<dbReference type="CDD" id="cd18032">
    <property type="entry name" value="DEXHc_RE_I_III_res"/>
    <property type="match status" value="1"/>
</dbReference>
<accession>A0A2M8CEA6</accession>
<dbReference type="InterPro" id="IPR014001">
    <property type="entry name" value="Helicase_ATP-bd"/>
</dbReference>
<dbReference type="RefSeq" id="WP_406607310.1">
    <property type="nucleotide sequence ID" value="NZ_PFKO01000148.1"/>
</dbReference>
<keyword evidence="2" id="KW-0378">Hydrolase</keyword>